<dbReference type="PANTHER" id="PTHR31446">
    <property type="entry name" value="ACID PHOSPHATASE/VANADIUM-DEPENDENT HALOPEROXIDASE-RELATED PROTEIN"/>
    <property type="match status" value="1"/>
</dbReference>
<evidence type="ECO:0000313" key="1">
    <source>
        <dbReference type="EMBL" id="MBU5592707.1"/>
    </source>
</evidence>
<evidence type="ECO:0000313" key="2">
    <source>
        <dbReference type="Proteomes" id="UP000736583"/>
    </source>
</evidence>
<dbReference type="PANTHER" id="PTHR31446:SF29">
    <property type="entry name" value="ACID PHOSPHATASE_VANADIUM-DEPENDENT HALOPEROXIDASE-RELATED PROTEIN"/>
    <property type="match status" value="1"/>
</dbReference>
<protein>
    <submittedName>
        <fullName evidence="1">Divergent PAP2 family protein</fullName>
    </submittedName>
</protein>
<reference evidence="1 2" key="1">
    <citation type="submission" date="2021-06" db="EMBL/GenBank/DDBJ databases">
        <authorList>
            <person name="Sun Q."/>
            <person name="Li D."/>
        </authorList>
    </citation>
    <scope>NUCLEOTIDE SEQUENCE [LARGE SCALE GENOMIC DNA]</scope>
    <source>
        <strain evidence="1 2">MSJ-4</strain>
    </source>
</reference>
<comment type="caution">
    <text evidence="1">The sequence shown here is derived from an EMBL/GenBank/DDBJ whole genome shotgun (WGS) entry which is preliminary data.</text>
</comment>
<proteinExistence type="predicted"/>
<dbReference type="EMBL" id="JAHLQL010000005">
    <property type="protein sequence ID" value="MBU5592707.1"/>
    <property type="molecule type" value="Genomic_DNA"/>
</dbReference>
<sequence length="141" mass="15347">MDNSLLSCAVIAWLTAQIIKVIMDAVLSKRLKIERIVGSGGMPSSHSALVAALATASALQYGINSFQFSLTDVLAAIVMYDASGVRRATGEKAKILNQMIENFEKTSCSPFSEKRLKELVVHTPLHVETCVLLQRKIVITN</sequence>
<keyword evidence="2" id="KW-1185">Reference proteome</keyword>
<gene>
    <name evidence="1" type="ORF">KQI89_13200</name>
</gene>
<dbReference type="RefSeq" id="WP_216457464.1">
    <property type="nucleotide sequence ID" value="NZ_JAHLQL010000005.1"/>
</dbReference>
<name>A0ABS6F2G1_9CLOT</name>
<organism evidence="1 2">
    <name type="scientific">Clostridium simiarum</name>
    <dbReference type="NCBI Taxonomy" id="2841506"/>
    <lineage>
        <taxon>Bacteria</taxon>
        <taxon>Bacillati</taxon>
        <taxon>Bacillota</taxon>
        <taxon>Clostridia</taxon>
        <taxon>Eubacteriales</taxon>
        <taxon>Clostridiaceae</taxon>
        <taxon>Clostridium</taxon>
    </lineage>
</organism>
<dbReference type="Proteomes" id="UP000736583">
    <property type="component" value="Unassembled WGS sequence"/>
</dbReference>
<accession>A0ABS6F2G1</accession>
<dbReference type="Pfam" id="PF02681">
    <property type="entry name" value="DUF212"/>
    <property type="match status" value="1"/>
</dbReference>
<dbReference type="InterPro" id="IPR003832">
    <property type="entry name" value="DUF212"/>
</dbReference>